<feature type="region of interest" description="Disordered" evidence="1">
    <location>
        <begin position="126"/>
        <end position="148"/>
    </location>
</feature>
<name>A0AAV4JWA2_9GAST</name>
<evidence type="ECO:0000313" key="2">
    <source>
        <dbReference type="EMBL" id="GFS27078.1"/>
    </source>
</evidence>
<dbReference type="EMBL" id="BMAT01010451">
    <property type="protein sequence ID" value="GFS27078.1"/>
    <property type="molecule type" value="Genomic_DNA"/>
</dbReference>
<dbReference type="Proteomes" id="UP000762676">
    <property type="component" value="Unassembled WGS sequence"/>
</dbReference>
<keyword evidence="3" id="KW-1185">Reference proteome</keyword>
<dbReference type="AlphaFoldDB" id="A0AAV4JWA2"/>
<proteinExistence type="predicted"/>
<evidence type="ECO:0000313" key="3">
    <source>
        <dbReference type="Proteomes" id="UP000762676"/>
    </source>
</evidence>
<comment type="caution">
    <text evidence="2">The sequence shown here is derived from an EMBL/GenBank/DDBJ whole genome shotgun (WGS) entry which is preliminary data.</text>
</comment>
<gene>
    <name evidence="2" type="ORF">ElyMa_005236600</name>
</gene>
<sequence length="148" mass="16412">MRTLVRKETILSPSPDTRTKRLGLSSSAAPKLLTNYNNGDPPHLNTAVKWGVVGGGWGRGEHLREDLYILDKKLGKGVTHTKIRELLNCRLFELQRQSLEQKSSRPKDQTPLTRTILCYPTGGALPGFLSLSERPRPGPPQEQTTGKS</sequence>
<accession>A0AAV4JWA2</accession>
<evidence type="ECO:0000256" key="1">
    <source>
        <dbReference type="SAM" id="MobiDB-lite"/>
    </source>
</evidence>
<reference evidence="2 3" key="1">
    <citation type="journal article" date="2021" name="Elife">
        <title>Chloroplast acquisition without the gene transfer in kleptoplastic sea slugs, Plakobranchus ocellatus.</title>
        <authorList>
            <person name="Maeda T."/>
            <person name="Takahashi S."/>
            <person name="Yoshida T."/>
            <person name="Shimamura S."/>
            <person name="Takaki Y."/>
            <person name="Nagai Y."/>
            <person name="Toyoda A."/>
            <person name="Suzuki Y."/>
            <person name="Arimoto A."/>
            <person name="Ishii H."/>
            <person name="Satoh N."/>
            <person name="Nishiyama T."/>
            <person name="Hasebe M."/>
            <person name="Maruyama T."/>
            <person name="Minagawa J."/>
            <person name="Obokata J."/>
            <person name="Shigenobu S."/>
        </authorList>
    </citation>
    <scope>NUCLEOTIDE SEQUENCE [LARGE SCALE GENOMIC DNA]</scope>
</reference>
<organism evidence="2 3">
    <name type="scientific">Elysia marginata</name>
    <dbReference type="NCBI Taxonomy" id="1093978"/>
    <lineage>
        <taxon>Eukaryota</taxon>
        <taxon>Metazoa</taxon>
        <taxon>Spiralia</taxon>
        <taxon>Lophotrochozoa</taxon>
        <taxon>Mollusca</taxon>
        <taxon>Gastropoda</taxon>
        <taxon>Heterobranchia</taxon>
        <taxon>Euthyneura</taxon>
        <taxon>Panpulmonata</taxon>
        <taxon>Sacoglossa</taxon>
        <taxon>Placobranchoidea</taxon>
        <taxon>Plakobranchidae</taxon>
        <taxon>Elysia</taxon>
    </lineage>
</organism>
<protein>
    <submittedName>
        <fullName evidence="2">Uncharacterized protein</fullName>
    </submittedName>
</protein>